<dbReference type="PANTHER" id="PTHR46438">
    <property type="entry name" value="ALPHA/BETA-HYDROLASES SUPERFAMILY PROTEIN"/>
    <property type="match status" value="1"/>
</dbReference>
<organism evidence="2 3">
    <name type="scientific">Tamlana crocina</name>
    <dbReference type="NCBI Taxonomy" id="393006"/>
    <lineage>
        <taxon>Bacteria</taxon>
        <taxon>Pseudomonadati</taxon>
        <taxon>Bacteroidota</taxon>
        <taxon>Flavobacteriia</taxon>
        <taxon>Flavobacteriales</taxon>
        <taxon>Flavobacteriaceae</taxon>
        <taxon>Tamlana</taxon>
    </lineage>
</organism>
<reference evidence="2 3" key="1">
    <citation type="submission" date="2020-03" db="EMBL/GenBank/DDBJ databases">
        <title>Tamlana sp. nov, isolated from XXX.</title>
        <authorList>
            <person name="Cao W.R."/>
        </authorList>
    </citation>
    <scope>NUCLEOTIDE SEQUENCE [LARGE SCALE GENOMIC DNA]</scope>
    <source>
        <strain evidence="2 3">HST1-43</strain>
    </source>
</reference>
<evidence type="ECO:0000313" key="2">
    <source>
        <dbReference type="EMBL" id="NJX14737.1"/>
    </source>
</evidence>
<dbReference type="RefSeq" id="WP_167916988.1">
    <property type="nucleotide sequence ID" value="NZ_JAAVJS010000005.1"/>
</dbReference>
<gene>
    <name evidence="2" type="ORF">HC176_04490</name>
</gene>
<evidence type="ECO:0000313" key="3">
    <source>
        <dbReference type="Proteomes" id="UP000760545"/>
    </source>
</evidence>
<evidence type="ECO:0000259" key="1">
    <source>
        <dbReference type="Pfam" id="PF00561"/>
    </source>
</evidence>
<dbReference type="InterPro" id="IPR029058">
    <property type="entry name" value="AB_hydrolase_fold"/>
</dbReference>
<comment type="caution">
    <text evidence="2">The sequence shown here is derived from an EMBL/GenBank/DDBJ whole genome shotgun (WGS) entry which is preliminary data.</text>
</comment>
<dbReference type="PANTHER" id="PTHR46438:SF11">
    <property type="entry name" value="LIPASE-RELATED"/>
    <property type="match status" value="1"/>
</dbReference>
<accession>A0ABX1DBT4</accession>
<dbReference type="InterPro" id="IPR000073">
    <property type="entry name" value="AB_hydrolase_1"/>
</dbReference>
<sequence length="273" mass="30735">MNNIKIVGFLINLLSYLSPSLSAKIAVKLFSTPRKAALTHEGSSYLKTAKQQNLSFNDFEIQTYQWEGHGKTVLLVHGWDSNSFRWKDLIELLKQDGYNIISIDAPAHGASGNNIFNAPLYSECINIAIKTFKPEIVIGHSIGGTATAIALKNHNAPSVEQIVLLGAPSNLAISVGNYVNMMDYNQRVEKAINQYYLKHFNQLPEFYNVENFFSNITPEGLIIHDKKDRIISFKEALDIHRAYKNSKLIKTKGLGHRLKSETVYQHILDFLNA</sequence>
<name>A0ABX1DBT4_9FLAO</name>
<dbReference type="Pfam" id="PF00561">
    <property type="entry name" value="Abhydrolase_1"/>
    <property type="match status" value="1"/>
</dbReference>
<dbReference type="EMBL" id="JAAVJS010000005">
    <property type="protein sequence ID" value="NJX14737.1"/>
    <property type="molecule type" value="Genomic_DNA"/>
</dbReference>
<feature type="domain" description="AB hydrolase-1" evidence="1">
    <location>
        <begin position="72"/>
        <end position="203"/>
    </location>
</feature>
<keyword evidence="3" id="KW-1185">Reference proteome</keyword>
<keyword evidence="2" id="KW-0378">Hydrolase</keyword>
<dbReference type="Proteomes" id="UP000760545">
    <property type="component" value="Unassembled WGS sequence"/>
</dbReference>
<dbReference type="GO" id="GO:0016787">
    <property type="term" value="F:hydrolase activity"/>
    <property type="evidence" value="ECO:0007669"/>
    <property type="project" value="UniProtKB-KW"/>
</dbReference>
<proteinExistence type="predicted"/>
<dbReference type="Gene3D" id="3.40.50.1820">
    <property type="entry name" value="alpha/beta hydrolase"/>
    <property type="match status" value="1"/>
</dbReference>
<dbReference type="SUPFAM" id="SSF53474">
    <property type="entry name" value="alpha/beta-Hydrolases"/>
    <property type="match status" value="1"/>
</dbReference>
<protein>
    <submittedName>
        <fullName evidence="2">Alpha/beta hydrolase</fullName>
    </submittedName>
</protein>